<proteinExistence type="predicted"/>
<dbReference type="Gene3D" id="1.10.3210.10">
    <property type="entry name" value="Hypothetical protein af1432"/>
    <property type="match status" value="1"/>
</dbReference>
<dbReference type="NCBIfam" id="TIGR00277">
    <property type="entry name" value="HDIG"/>
    <property type="match status" value="1"/>
</dbReference>
<dbReference type="AlphaFoldDB" id="B7R6N3"/>
<dbReference type="Proteomes" id="UP000010146">
    <property type="component" value="Unassembled WGS sequence"/>
</dbReference>
<reference evidence="2 3" key="1">
    <citation type="submission" date="2008-07" db="EMBL/GenBank/DDBJ databases">
        <authorList>
            <person name="Gonzalez J."/>
            <person name="Sokolova T."/>
            <person name="Ferriera S."/>
            <person name="Johnson J."/>
            <person name="Kravitz S."/>
            <person name="Beeson K."/>
            <person name="Sutton G."/>
            <person name="Rogers Y.-H."/>
            <person name="Friedman R."/>
            <person name="Frazier M."/>
            <person name="Venter J.C."/>
        </authorList>
    </citation>
    <scope>NUCLEOTIDE SEQUENCE [LARGE SCALE GENOMIC DNA]</scope>
    <source>
        <strain evidence="2 3">DSM 12653</strain>
    </source>
</reference>
<dbReference type="SUPFAM" id="SSF109604">
    <property type="entry name" value="HD-domain/PDEase-like"/>
    <property type="match status" value="1"/>
</dbReference>
<sequence>MKLVFSSSLLFLSGGVFVEFALLVLNDEYHKVELAGGYCDGNCSVCRKCTNNRNIVTLIREENAEFYQKYVLDHQTRTAELCKKVSEALSLDEGERTILVQSALLHDIGKLLIPFCILSKNGSLSSYERRIIQFHPLKGAEWLRERDFSEEIVTIIEAHHEKVDGSGYPYGLKGDEIPFLARVLAVCDTFEVMISERHYKPPKSINEALEELKKEAGRQFDKAVVITFTEMWYNEVKEEKKVVV</sequence>
<reference evidence="2 3" key="2">
    <citation type="journal article" date="2015" name="BMC Genomics">
        <title>Analysis of three genomes within the thermophilic bacterial species Caldanaerobacter subterraneus with a focus on carbon monoxide dehydrogenase evolution and hydrolase diversity.</title>
        <authorList>
            <person name="Sant'Anna F.H."/>
            <person name="Lebedinsky A.V."/>
            <person name="Sokolova T.G."/>
            <person name="Robb F.T."/>
            <person name="Gonzalez J.M."/>
        </authorList>
    </citation>
    <scope>NUCLEOTIDE SEQUENCE [LARGE SCALE GENOMIC DNA]</scope>
    <source>
        <strain evidence="2 3">DSM 12653</strain>
    </source>
</reference>
<evidence type="ECO:0000313" key="2">
    <source>
        <dbReference type="EMBL" id="KKC28487.1"/>
    </source>
</evidence>
<evidence type="ECO:0000313" key="3">
    <source>
        <dbReference type="Proteomes" id="UP000010146"/>
    </source>
</evidence>
<dbReference type="InterPro" id="IPR003607">
    <property type="entry name" value="HD/PDEase_dom"/>
</dbReference>
<reference evidence="3" key="3">
    <citation type="submission" date="2015-02" db="EMBL/GenBank/DDBJ databases">
        <title>Genome analysis of three genomes within the thermophilic hydrogenogenic bacterial species Caldanaerobacter subterraneus.</title>
        <authorList>
            <person name="Sant'Anna F.H."/>
            <person name="Lebedinsky A."/>
            <person name="Sokolova T."/>
            <person name="Robb F.T."/>
            <person name="Gonzalez J.M."/>
        </authorList>
    </citation>
    <scope>NUCLEOTIDE SEQUENCE [LARGE SCALE GENOMIC DNA]</scope>
    <source>
        <strain evidence="3">DSM 12653</strain>
    </source>
</reference>
<organism evidence="2 3">
    <name type="scientific">Caldanaerobacter subterraneus subsp. pacificus DSM 12653</name>
    <dbReference type="NCBI Taxonomy" id="391606"/>
    <lineage>
        <taxon>Bacteria</taxon>
        <taxon>Bacillati</taxon>
        <taxon>Bacillota</taxon>
        <taxon>Clostridia</taxon>
        <taxon>Thermoanaerobacterales</taxon>
        <taxon>Thermoanaerobacteraceae</taxon>
        <taxon>Caldanaerobacter</taxon>
    </lineage>
</organism>
<dbReference type="InterPro" id="IPR037522">
    <property type="entry name" value="HD_GYP_dom"/>
</dbReference>
<name>B7R6N3_9THEO</name>
<gene>
    <name evidence="2" type="ORF">CDSM653_02547</name>
</gene>
<comment type="caution">
    <text evidence="2">The sequence shown here is derived from an EMBL/GenBank/DDBJ whole genome shotgun (WGS) entry which is preliminary data.</text>
</comment>
<dbReference type="Pfam" id="PF13487">
    <property type="entry name" value="HD_5"/>
    <property type="match status" value="1"/>
</dbReference>
<dbReference type="EMBL" id="ABXP02000126">
    <property type="protein sequence ID" value="KKC28487.1"/>
    <property type="molecule type" value="Genomic_DNA"/>
</dbReference>
<accession>B7R6N3</accession>
<dbReference type="InterPro" id="IPR006675">
    <property type="entry name" value="HDIG_dom"/>
</dbReference>
<protein>
    <submittedName>
        <fullName evidence="2">HD-GYP domain-containing protein</fullName>
    </submittedName>
</protein>
<evidence type="ECO:0000259" key="1">
    <source>
        <dbReference type="PROSITE" id="PS51832"/>
    </source>
</evidence>
<dbReference type="SMART" id="SM00471">
    <property type="entry name" value="HDc"/>
    <property type="match status" value="1"/>
</dbReference>
<dbReference type="PANTHER" id="PTHR43155">
    <property type="entry name" value="CYCLIC DI-GMP PHOSPHODIESTERASE PA4108-RELATED"/>
    <property type="match status" value="1"/>
</dbReference>
<dbReference type="CDD" id="cd00077">
    <property type="entry name" value="HDc"/>
    <property type="match status" value="1"/>
</dbReference>
<feature type="domain" description="HD-GYP" evidence="1">
    <location>
        <begin position="49"/>
        <end position="244"/>
    </location>
</feature>
<dbReference type="PROSITE" id="PS51832">
    <property type="entry name" value="HD_GYP"/>
    <property type="match status" value="1"/>
</dbReference>